<dbReference type="AlphaFoldDB" id="A0A6B8RI56"/>
<sequence>MMPKEIDRFIRNKREQELAQYADQLASQLAITADIYDKSGDFPFEHYDILRKNNFFDLTIPEEYGGRGISLYEIILIQERLARCDASTALSVGWHLGFFYNLSVVRPWKEDIFKRLCEEAITSGELLNLFVTEPAGNPGRGGRTQTIARKVPGGYILKGRKSFCTLAPILQRFTVYASLENEETYGEFLVEKSDKIQLVTTWDTMGMRSTGSHDLILDEVFVPEHDLMGEYGSGLERLGKDSGASLFHIPAVYSGIAFSARDLILDFATNYSPPSLQGSISELPHVRAKLGELELELKTARTLLYAAAARWDENIEYRPHMSVEFQHAKHVVCNKAIRIVELAMRIMGGKSLLKANKLERLFRDVHCGLHNPPMDDQVIDGLARNALEEFKKNESTLHKL</sequence>
<organism evidence="6 7">
    <name type="scientific">Paenibacillus psychroresistens</name>
    <dbReference type="NCBI Taxonomy" id="1778678"/>
    <lineage>
        <taxon>Bacteria</taxon>
        <taxon>Bacillati</taxon>
        <taxon>Bacillota</taxon>
        <taxon>Bacilli</taxon>
        <taxon>Bacillales</taxon>
        <taxon>Paenibacillaceae</taxon>
        <taxon>Paenibacillus</taxon>
    </lineage>
</organism>
<accession>A0A6B8RI56</accession>
<gene>
    <name evidence="6" type="ORF">EHS13_09310</name>
</gene>
<dbReference type="InterPro" id="IPR006091">
    <property type="entry name" value="Acyl-CoA_Oxase/DH_mid-dom"/>
</dbReference>
<dbReference type="Gene3D" id="1.10.540.10">
    <property type="entry name" value="Acyl-CoA dehydrogenase/oxidase, N-terminal domain"/>
    <property type="match status" value="1"/>
</dbReference>
<dbReference type="GO" id="GO:0003995">
    <property type="term" value="F:acyl-CoA dehydrogenase activity"/>
    <property type="evidence" value="ECO:0007669"/>
    <property type="project" value="TreeGrafter"/>
</dbReference>
<dbReference type="GO" id="GO:0050660">
    <property type="term" value="F:flavin adenine dinucleotide binding"/>
    <property type="evidence" value="ECO:0007669"/>
    <property type="project" value="InterPro"/>
</dbReference>
<dbReference type="SUPFAM" id="SSF56645">
    <property type="entry name" value="Acyl-CoA dehydrogenase NM domain-like"/>
    <property type="match status" value="1"/>
</dbReference>
<dbReference type="InterPro" id="IPR013786">
    <property type="entry name" value="AcylCoA_DH/ox_N"/>
</dbReference>
<feature type="domain" description="Acyl-CoA dehydrogenase C-terminal" evidence="5">
    <location>
        <begin position="251"/>
        <end position="367"/>
    </location>
</feature>
<evidence type="ECO:0000256" key="2">
    <source>
        <dbReference type="ARBA" id="ARBA00023002"/>
    </source>
</evidence>
<dbReference type="KEGG" id="ppsc:EHS13_09310"/>
<dbReference type="EMBL" id="CP034235">
    <property type="protein sequence ID" value="QGQ95066.1"/>
    <property type="molecule type" value="Genomic_DNA"/>
</dbReference>
<dbReference type="Proteomes" id="UP000426246">
    <property type="component" value="Chromosome"/>
</dbReference>
<dbReference type="Gene3D" id="2.40.110.10">
    <property type="entry name" value="Butyryl-CoA Dehydrogenase, subunit A, domain 2"/>
    <property type="match status" value="1"/>
</dbReference>
<dbReference type="SUPFAM" id="SSF47203">
    <property type="entry name" value="Acyl-CoA dehydrogenase C-terminal domain-like"/>
    <property type="match status" value="1"/>
</dbReference>
<dbReference type="InterPro" id="IPR037069">
    <property type="entry name" value="AcylCoA_DH/ox_N_sf"/>
</dbReference>
<evidence type="ECO:0000256" key="1">
    <source>
        <dbReference type="ARBA" id="ARBA00022630"/>
    </source>
</evidence>
<evidence type="ECO:0000259" key="3">
    <source>
        <dbReference type="Pfam" id="PF02770"/>
    </source>
</evidence>
<dbReference type="InterPro" id="IPR009100">
    <property type="entry name" value="AcylCoA_DH/oxidase_NM_dom_sf"/>
</dbReference>
<dbReference type="OrthoDB" id="9785203at2"/>
<evidence type="ECO:0000259" key="5">
    <source>
        <dbReference type="Pfam" id="PF08028"/>
    </source>
</evidence>
<evidence type="ECO:0000313" key="6">
    <source>
        <dbReference type="EMBL" id="QGQ95066.1"/>
    </source>
</evidence>
<dbReference type="Gene3D" id="1.20.140.10">
    <property type="entry name" value="Butyryl-CoA Dehydrogenase, subunit A, domain 3"/>
    <property type="match status" value="1"/>
</dbReference>
<dbReference type="PIRSF" id="PIRSF016578">
    <property type="entry name" value="HsaA"/>
    <property type="match status" value="1"/>
</dbReference>
<evidence type="ECO:0000313" key="7">
    <source>
        <dbReference type="Proteomes" id="UP000426246"/>
    </source>
</evidence>
<dbReference type="PANTHER" id="PTHR43884:SF25">
    <property type="entry name" value="ACYL-COA DEHYDROGENASE YDBM-RELATED"/>
    <property type="match status" value="1"/>
</dbReference>
<feature type="domain" description="Acyl-CoA dehydrogenase/oxidase N-terminal" evidence="4">
    <location>
        <begin position="16"/>
        <end position="99"/>
    </location>
</feature>
<dbReference type="InterPro" id="IPR046373">
    <property type="entry name" value="Acyl-CoA_Oxase/DH_mid-dom_sf"/>
</dbReference>
<keyword evidence="2" id="KW-0560">Oxidoreductase</keyword>
<evidence type="ECO:0000259" key="4">
    <source>
        <dbReference type="Pfam" id="PF02771"/>
    </source>
</evidence>
<feature type="domain" description="Acyl-CoA oxidase/dehydrogenase middle" evidence="3">
    <location>
        <begin position="131"/>
        <end position="220"/>
    </location>
</feature>
<dbReference type="InterPro" id="IPR036250">
    <property type="entry name" value="AcylCo_DH-like_C"/>
</dbReference>
<dbReference type="Pfam" id="PF08028">
    <property type="entry name" value="Acyl-CoA_dh_2"/>
    <property type="match status" value="1"/>
</dbReference>
<reference evidence="7" key="1">
    <citation type="submission" date="2018-11" db="EMBL/GenBank/DDBJ databases">
        <title>Complete genome sequence of Paenibacillus sp. ML311-T8.</title>
        <authorList>
            <person name="Nam Y.-D."/>
            <person name="Kang J."/>
            <person name="Chung W.-H."/>
            <person name="Park Y.S."/>
        </authorList>
    </citation>
    <scope>NUCLEOTIDE SEQUENCE [LARGE SCALE GENOMIC DNA]</scope>
    <source>
        <strain evidence="7">ML311-T8</strain>
    </source>
</reference>
<keyword evidence="1" id="KW-0285">Flavoprotein</keyword>
<name>A0A6B8RI56_9BACL</name>
<dbReference type="PANTHER" id="PTHR43884">
    <property type="entry name" value="ACYL-COA DEHYDROGENASE"/>
    <property type="match status" value="1"/>
</dbReference>
<dbReference type="Pfam" id="PF02771">
    <property type="entry name" value="Acyl-CoA_dh_N"/>
    <property type="match status" value="1"/>
</dbReference>
<dbReference type="CDD" id="cd00567">
    <property type="entry name" value="ACAD"/>
    <property type="match status" value="1"/>
</dbReference>
<protein>
    <submittedName>
        <fullName evidence="6">Acyl-CoA dehydrogenase</fullName>
    </submittedName>
</protein>
<keyword evidence="7" id="KW-1185">Reference proteome</keyword>
<dbReference type="Pfam" id="PF02770">
    <property type="entry name" value="Acyl-CoA_dh_M"/>
    <property type="match status" value="1"/>
</dbReference>
<dbReference type="InterPro" id="IPR013107">
    <property type="entry name" value="Acyl-CoA_DH_C"/>
</dbReference>
<proteinExistence type="predicted"/>